<keyword evidence="3" id="KW-1003">Cell membrane</keyword>
<keyword evidence="10 13" id="KW-1133">Transmembrane helix</keyword>
<evidence type="ECO:0000259" key="15">
    <source>
        <dbReference type="Pfam" id="PF03717"/>
    </source>
</evidence>
<dbReference type="GO" id="GO:0009252">
    <property type="term" value="P:peptidoglycan biosynthetic process"/>
    <property type="evidence" value="ECO:0007669"/>
    <property type="project" value="UniProtKB-KW"/>
</dbReference>
<evidence type="ECO:0000256" key="6">
    <source>
        <dbReference type="ARBA" id="ARBA00022692"/>
    </source>
</evidence>
<dbReference type="AlphaFoldDB" id="A0A1F5ECG9"/>
<evidence type="ECO:0000256" key="4">
    <source>
        <dbReference type="ARBA" id="ARBA00022519"/>
    </source>
</evidence>
<reference evidence="16 17" key="1">
    <citation type="journal article" date="2016" name="Nat. Commun.">
        <title>Thousands of microbial genomes shed light on interconnected biogeochemical processes in an aquifer system.</title>
        <authorList>
            <person name="Anantharaman K."/>
            <person name="Brown C.T."/>
            <person name="Hug L.A."/>
            <person name="Sharon I."/>
            <person name="Castelle C.J."/>
            <person name="Probst A.J."/>
            <person name="Thomas B.C."/>
            <person name="Singh A."/>
            <person name="Wilkins M.J."/>
            <person name="Karaoz U."/>
            <person name="Brodie E.L."/>
            <person name="Williams K.H."/>
            <person name="Hubbard S.S."/>
            <person name="Banfield J.F."/>
        </authorList>
    </citation>
    <scope>NUCLEOTIDE SEQUENCE [LARGE SCALE GENOMIC DNA]</scope>
</reference>
<evidence type="ECO:0000256" key="5">
    <source>
        <dbReference type="ARBA" id="ARBA00022670"/>
    </source>
</evidence>
<evidence type="ECO:0000256" key="8">
    <source>
        <dbReference type="ARBA" id="ARBA00022960"/>
    </source>
</evidence>
<dbReference type="EMBL" id="MEZX01000001">
    <property type="protein sequence ID" value="OGD65119.1"/>
    <property type="molecule type" value="Genomic_DNA"/>
</dbReference>
<dbReference type="GO" id="GO:0071555">
    <property type="term" value="P:cell wall organization"/>
    <property type="evidence" value="ECO:0007669"/>
    <property type="project" value="UniProtKB-KW"/>
</dbReference>
<dbReference type="Gene3D" id="3.40.710.10">
    <property type="entry name" value="DD-peptidase/beta-lactamase superfamily"/>
    <property type="match status" value="1"/>
</dbReference>
<dbReference type="GO" id="GO:0008658">
    <property type="term" value="F:penicillin binding"/>
    <property type="evidence" value="ECO:0007669"/>
    <property type="project" value="InterPro"/>
</dbReference>
<protein>
    <submittedName>
        <fullName evidence="16">Penicillin-binding protein 2</fullName>
    </submittedName>
</protein>
<keyword evidence="8" id="KW-0133">Cell shape</keyword>
<keyword evidence="11 13" id="KW-0472">Membrane</keyword>
<keyword evidence="7" id="KW-0378">Hydrolase</keyword>
<sequence length="649" mass="70671">MIGKFFARRRGIKPTDSGLFDPFVPLGSLRRLENEYLADYPLTNNKDDFESQPEAKREFIPLRLVLFLVIAVFGWRLIALQIANGQENYRLAEGNRLRTKQVTAPRGLIYDRNGILLVENQPSFSLEIDVANLPPEESERQLLVRKLAKVLNVSPGVVNKRLENQTDQGVLSLALNLTRLEALRYQLKFNGEESVLITEASRRVYADTPGLGHLLGYIGLVSAEDLTSRPRLRFDDMVGKSGLEQTYDEYLQGSPGQEVMEVDSSGKVIRLIGTSVARPGNSVILGLDAKVQKVAAKALQTSIKKSGAKSGAAVAMDVNTGEVIAMVSSPSFDNNLFSDPSRVALRGKILSDQNAPLINRAIAGQYPSGSTIKPIIASAGLNEGVISSSTLLDTSAGVITIGEWTFPDWKTHGMADVRQAIAESNNIFFFALGGGYKQIGGLGVKRLTEYLYRFGFGENTGVDLTGEMPGLVPTPKWKASVRDEPWYIGDTYHLAIGQGDLLVTPLQLTRAIAAIANGGKLLRPRMISRILRSDGSSVMIGKTKIERDHLASNQVLQVVREGMRRAVESGSAQLLSSLRIQVAAKTGTAEFGKVKEKTHSLFTAFAPYSKPEIALVVIVEGGGEGHVVAAPVAKNIIESYFRLPITLIK</sequence>
<dbReference type="InterPro" id="IPR017790">
    <property type="entry name" value="Penicillin-binding_protein_2"/>
</dbReference>
<accession>A0A1F5ECG9</accession>
<keyword evidence="4" id="KW-0997">Cell inner membrane</keyword>
<dbReference type="GO" id="GO:0009002">
    <property type="term" value="F:serine-type D-Ala-D-Ala carboxypeptidase activity"/>
    <property type="evidence" value="ECO:0007669"/>
    <property type="project" value="InterPro"/>
</dbReference>
<dbReference type="Pfam" id="PF03717">
    <property type="entry name" value="PBP_dimer"/>
    <property type="match status" value="1"/>
</dbReference>
<name>A0A1F5ECG9_9BACT</name>
<evidence type="ECO:0000313" key="17">
    <source>
        <dbReference type="Proteomes" id="UP000177481"/>
    </source>
</evidence>
<dbReference type="GO" id="GO:0071972">
    <property type="term" value="F:peptidoglycan L,D-transpeptidase activity"/>
    <property type="evidence" value="ECO:0007669"/>
    <property type="project" value="TreeGrafter"/>
</dbReference>
<dbReference type="SUPFAM" id="SSF56519">
    <property type="entry name" value="Penicillin binding protein dimerisation domain"/>
    <property type="match status" value="1"/>
</dbReference>
<keyword evidence="5" id="KW-0645">Protease</keyword>
<evidence type="ECO:0000256" key="11">
    <source>
        <dbReference type="ARBA" id="ARBA00023136"/>
    </source>
</evidence>
<dbReference type="SUPFAM" id="SSF56601">
    <property type="entry name" value="beta-lactamase/transpeptidase-like"/>
    <property type="match status" value="1"/>
</dbReference>
<dbReference type="Gene3D" id="3.90.1310.10">
    <property type="entry name" value="Penicillin-binding protein 2a (Domain 2)"/>
    <property type="match status" value="1"/>
</dbReference>
<proteinExistence type="predicted"/>
<dbReference type="InterPro" id="IPR036138">
    <property type="entry name" value="PBP_dimer_sf"/>
</dbReference>
<keyword evidence="12" id="KW-0961">Cell wall biogenesis/degradation</keyword>
<keyword evidence="6 13" id="KW-0812">Transmembrane</keyword>
<evidence type="ECO:0000256" key="3">
    <source>
        <dbReference type="ARBA" id="ARBA00022475"/>
    </source>
</evidence>
<dbReference type="PANTHER" id="PTHR30627:SF2">
    <property type="entry name" value="PEPTIDOGLYCAN D,D-TRANSPEPTIDASE MRDA"/>
    <property type="match status" value="1"/>
</dbReference>
<feature type="domain" description="Penicillin-binding protein dimerisation" evidence="15">
    <location>
        <begin position="102"/>
        <end position="270"/>
    </location>
</feature>
<dbReference type="STRING" id="1797471.A3A71_03495"/>
<evidence type="ECO:0000313" key="16">
    <source>
        <dbReference type="EMBL" id="OGD65119.1"/>
    </source>
</evidence>
<evidence type="ECO:0000256" key="7">
    <source>
        <dbReference type="ARBA" id="ARBA00022801"/>
    </source>
</evidence>
<evidence type="ECO:0000256" key="13">
    <source>
        <dbReference type="SAM" id="Phobius"/>
    </source>
</evidence>
<organism evidence="16 17">
    <name type="scientific">Candidatus Berkelbacteria bacterium RIFCSPLOWO2_01_FULL_50_28</name>
    <dbReference type="NCBI Taxonomy" id="1797471"/>
    <lineage>
        <taxon>Bacteria</taxon>
        <taxon>Candidatus Berkelbacteria</taxon>
    </lineage>
</organism>
<evidence type="ECO:0000256" key="12">
    <source>
        <dbReference type="ARBA" id="ARBA00023316"/>
    </source>
</evidence>
<dbReference type="InterPro" id="IPR005311">
    <property type="entry name" value="PBP_dimer"/>
</dbReference>
<dbReference type="InterPro" id="IPR012338">
    <property type="entry name" value="Beta-lactam/transpept-like"/>
</dbReference>
<evidence type="ECO:0000256" key="2">
    <source>
        <dbReference type="ARBA" id="ARBA00004236"/>
    </source>
</evidence>
<evidence type="ECO:0000256" key="9">
    <source>
        <dbReference type="ARBA" id="ARBA00022984"/>
    </source>
</evidence>
<feature type="transmembrane region" description="Helical" evidence="13">
    <location>
        <begin position="64"/>
        <end position="83"/>
    </location>
</feature>
<dbReference type="Pfam" id="PF00905">
    <property type="entry name" value="Transpeptidase"/>
    <property type="match status" value="1"/>
</dbReference>
<dbReference type="Gene3D" id="3.30.1390.30">
    <property type="entry name" value="Penicillin-binding protein 2a, domain 3"/>
    <property type="match status" value="1"/>
</dbReference>
<dbReference type="PANTHER" id="PTHR30627">
    <property type="entry name" value="PEPTIDOGLYCAN D,D-TRANSPEPTIDASE"/>
    <property type="match status" value="1"/>
</dbReference>
<keyword evidence="9" id="KW-0573">Peptidoglycan synthesis</keyword>
<dbReference type="NCBIfam" id="TIGR03423">
    <property type="entry name" value="pbp2_mrdA"/>
    <property type="match status" value="1"/>
</dbReference>
<dbReference type="GO" id="GO:0006508">
    <property type="term" value="P:proteolysis"/>
    <property type="evidence" value="ECO:0007669"/>
    <property type="project" value="UniProtKB-KW"/>
</dbReference>
<feature type="domain" description="Penicillin-binding protein transpeptidase" evidence="14">
    <location>
        <begin position="311"/>
        <end position="638"/>
    </location>
</feature>
<gene>
    <name evidence="16" type="ORF">A3A71_03495</name>
</gene>
<evidence type="ECO:0000256" key="10">
    <source>
        <dbReference type="ARBA" id="ARBA00022989"/>
    </source>
</evidence>
<dbReference type="InterPro" id="IPR050515">
    <property type="entry name" value="Beta-lactam/transpept"/>
</dbReference>
<dbReference type="GO" id="GO:0005886">
    <property type="term" value="C:plasma membrane"/>
    <property type="evidence" value="ECO:0007669"/>
    <property type="project" value="UniProtKB-SubCell"/>
</dbReference>
<comment type="subcellular location">
    <subcellularLocation>
        <location evidence="2">Cell membrane</location>
    </subcellularLocation>
    <subcellularLocation>
        <location evidence="1">Membrane</location>
        <topology evidence="1">Single-pass membrane protein</topology>
    </subcellularLocation>
</comment>
<comment type="caution">
    <text evidence="16">The sequence shown here is derived from an EMBL/GenBank/DDBJ whole genome shotgun (WGS) entry which is preliminary data.</text>
</comment>
<dbReference type="GO" id="GO:0008360">
    <property type="term" value="P:regulation of cell shape"/>
    <property type="evidence" value="ECO:0007669"/>
    <property type="project" value="UniProtKB-KW"/>
</dbReference>
<dbReference type="Proteomes" id="UP000177481">
    <property type="component" value="Unassembled WGS sequence"/>
</dbReference>
<evidence type="ECO:0000259" key="14">
    <source>
        <dbReference type="Pfam" id="PF00905"/>
    </source>
</evidence>
<evidence type="ECO:0000256" key="1">
    <source>
        <dbReference type="ARBA" id="ARBA00004167"/>
    </source>
</evidence>
<dbReference type="InterPro" id="IPR001460">
    <property type="entry name" value="PCN-bd_Tpept"/>
</dbReference>